<feature type="compositionally biased region" description="Low complexity" evidence="13">
    <location>
        <begin position="469"/>
        <end position="478"/>
    </location>
</feature>
<feature type="region of interest" description="Disordered" evidence="13">
    <location>
        <begin position="367"/>
        <end position="442"/>
    </location>
</feature>
<dbReference type="EMBL" id="CABT02000013">
    <property type="protein sequence ID" value="CCC10612.1"/>
    <property type="molecule type" value="Genomic_DNA"/>
</dbReference>
<feature type="region of interest" description="Disordered" evidence="13">
    <location>
        <begin position="1"/>
        <end position="131"/>
    </location>
</feature>
<keyword evidence="15" id="KW-1185">Reference proteome</keyword>
<feature type="region of interest" description="Disordered" evidence="13">
    <location>
        <begin position="454"/>
        <end position="500"/>
    </location>
</feature>
<evidence type="ECO:0000256" key="5">
    <source>
        <dbReference type="ARBA" id="ARBA00023235"/>
    </source>
</evidence>
<evidence type="ECO:0000256" key="12">
    <source>
        <dbReference type="ARBA" id="ARBA00042730"/>
    </source>
</evidence>
<dbReference type="InParanoid" id="F7VYL7"/>
<comment type="catalytic activity">
    <reaction evidence="6">
        <text>3-phenylpyruvate = enol-phenylpyruvate</text>
        <dbReference type="Rhea" id="RHEA:17097"/>
        <dbReference type="ChEBI" id="CHEBI:16815"/>
        <dbReference type="ChEBI" id="CHEBI:18005"/>
        <dbReference type="EC" id="5.3.2.1"/>
    </reaction>
</comment>
<gene>
    <name evidence="14" type="ORF">SMAC_06447</name>
</gene>
<evidence type="ECO:0000256" key="7">
    <source>
        <dbReference type="ARBA" id="ARBA00036823"/>
    </source>
</evidence>
<dbReference type="InterPro" id="IPR014347">
    <property type="entry name" value="Tautomerase/MIF_sf"/>
</dbReference>
<comment type="similarity">
    <text evidence="2">Belongs to the MIF family.</text>
</comment>
<keyword evidence="3" id="KW-0202">Cytokine</keyword>
<name>F7VYL7_SORMK</name>
<dbReference type="OrthoDB" id="255819at2759"/>
<evidence type="ECO:0000256" key="10">
    <source>
        <dbReference type="ARBA" id="ARBA00041631"/>
    </source>
</evidence>
<evidence type="ECO:0000256" key="13">
    <source>
        <dbReference type="SAM" id="MobiDB-lite"/>
    </source>
</evidence>
<dbReference type="InterPro" id="IPR001398">
    <property type="entry name" value="Macrophage_inhib_fac"/>
</dbReference>
<accession>F7VYL7</accession>
<feature type="region of interest" description="Disordered" evidence="13">
    <location>
        <begin position="324"/>
        <end position="350"/>
    </location>
</feature>
<dbReference type="PANTHER" id="PTHR11954:SF6">
    <property type="entry name" value="MACROPHAGE MIGRATION INHIBITORY FACTOR"/>
    <property type="match status" value="1"/>
</dbReference>
<dbReference type="Gene3D" id="3.30.429.10">
    <property type="entry name" value="Macrophage Migration Inhibitory Factor"/>
    <property type="match status" value="1"/>
</dbReference>
<evidence type="ECO:0000313" key="14">
    <source>
        <dbReference type="EMBL" id="CCC10612.1"/>
    </source>
</evidence>
<evidence type="ECO:0000256" key="1">
    <source>
        <dbReference type="ARBA" id="ARBA00004613"/>
    </source>
</evidence>
<dbReference type="PANTHER" id="PTHR11954">
    <property type="entry name" value="D-DOPACHROME DECARBOXYLASE"/>
    <property type="match status" value="1"/>
</dbReference>
<protein>
    <recommendedName>
        <fullName evidence="12">L-dopachrome isomerase</fullName>
        <ecNumber evidence="9">5.3.2.1</ecNumber>
        <ecNumber evidence="8">5.3.3.12</ecNumber>
    </recommendedName>
    <alternativeName>
        <fullName evidence="10">L-dopachrome tautomerase</fullName>
    </alternativeName>
    <alternativeName>
        <fullName evidence="11">Phenylpyruvate tautomerase</fullName>
    </alternativeName>
</protein>
<dbReference type="Proteomes" id="UP000001881">
    <property type="component" value="Unassembled WGS sequence"/>
</dbReference>
<dbReference type="EC" id="5.3.3.12" evidence="8"/>
<dbReference type="GO" id="GO:0050178">
    <property type="term" value="F:phenylpyruvate tautomerase activity"/>
    <property type="evidence" value="ECO:0007669"/>
    <property type="project" value="UniProtKB-EC"/>
</dbReference>
<dbReference type="GO" id="GO:0004167">
    <property type="term" value="F:dopachrome isomerase activity"/>
    <property type="evidence" value="ECO:0007669"/>
    <property type="project" value="UniProtKB-EC"/>
</dbReference>
<proteinExistence type="inferred from homology"/>
<evidence type="ECO:0000256" key="2">
    <source>
        <dbReference type="ARBA" id="ARBA00005851"/>
    </source>
</evidence>
<dbReference type="HOGENOM" id="CLU_038298_2_1_1"/>
<evidence type="ECO:0000256" key="4">
    <source>
        <dbReference type="ARBA" id="ARBA00022525"/>
    </source>
</evidence>
<evidence type="ECO:0000256" key="9">
    <source>
        <dbReference type="ARBA" id="ARBA00039086"/>
    </source>
</evidence>
<evidence type="ECO:0000313" key="15">
    <source>
        <dbReference type="Proteomes" id="UP000001881"/>
    </source>
</evidence>
<reference evidence="14 15" key="1">
    <citation type="journal article" date="2010" name="PLoS Genet.">
        <title>De novo assembly of a 40 Mb eukaryotic genome from short sequence reads: Sordaria macrospora, a model organism for fungal morphogenesis.</title>
        <authorList>
            <person name="Nowrousian M."/>
            <person name="Stajich J."/>
            <person name="Chu M."/>
            <person name="Engh I."/>
            <person name="Espagne E."/>
            <person name="Halliday K."/>
            <person name="Kamerewerd J."/>
            <person name="Kempken F."/>
            <person name="Knab B."/>
            <person name="Kuo H.C."/>
            <person name="Osiewacz H.D."/>
            <person name="Poeggeler S."/>
            <person name="Read N."/>
            <person name="Seiler S."/>
            <person name="Smith K."/>
            <person name="Zickler D."/>
            <person name="Kueck U."/>
            <person name="Freitag M."/>
        </authorList>
    </citation>
    <scope>NUCLEOTIDE SEQUENCE [LARGE SCALE GENOMIC DNA]</scope>
    <source>
        <strain evidence="15">ATCC MYA-333 / DSM 997 / K(L3346) / K-hell</strain>
        <tissue evidence="14">Mycelium</tissue>
    </source>
</reference>
<evidence type="ECO:0000256" key="11">
    <source>
        <dbReference type="ARBA" id="ARBA00041912"/>
    </source>
</evidence>
<comment type="caution">
    <text evidence="14">The sequence shown here is derived from an EMBL/GenBank/DDBJ whole genome shotgun (WGS) entry which is preliminary data.</text>
</comment>
<keyword evidence="4" id="KW-0964">Secreted</keyword>
<keyword evidence="5" id="KW-0413">Isomerase</keyword>
<evidence type="ECO:0000256" key="8">
    <source>
        <dbReference type="ARBA" id="ARBA00038932"/>
    </source>
</evidence>
<feature type="compositionally biased region" description="Polar residues" evidence="13">
    <location>
        <begin position="42"/>
        <end position="64"/>
    </location>
</feature>
<dbReference type="Pfam" id="PF01187">
    <property type="entry name" value="MIF"/>
    <property type="match status" value="1"/>
</dbReference>
<dbReference type="EC" id="5.3.2.1" evidence="9"/>
<dbReference type="SUPFAM" id="SSF55331">
    <property type="entry name" value="Tautomerase/MIF"/>
    <property type="match status" value="1"/>
</dbReference>
<evidence type="ECO:0000256" key="3">
    <source>
        <dbReference type="ARBA" id="ARBA00022514"/>
    </source>
</evidence>
<sequence length="500" mass="54998">MPNQHPPITAVVERPQTRAGPNESSPPPPVPSKDINRRKSKSNMSFSERKAQQVSGPQTTSSDSDTVKLRPSKPISTEDNDGNNDTNQDQIQSLNKIMRDIDRPPPGDVVTAGPKRVSKLSSSSKRASMAELPRQKSNLNFWEGAFSISEVSPAKERIRGDAIVMAEVKTNVIVGRPASLPFSFLPSLRTERTDQPVYIRHHQISDEFTFITELSYHLSSRYQRPVSSIVVTLHHGACMLFGGTFDPAYVISVSALPSHLQPTTNKRNAALIQKHLEEAIGVNPSRGLLKFVPVPEDCLASGGITVSGEMEMAEKGVISGDGLPLSKTFMPGGTETKEGESILSMKKSRGRMKLNVKKSLANFKQATAAVPEPEPTDLRHTQQTQTKTQARDHSHRHRHGEVTPPTSADDSPLPVPERTSSHSSPRRGGNLPTTETRGHFEYPTRNEPITGITSAVQQQQHQPKKRKSFVSTIFSRSSSRAERRDGRTTVLPTIMSDRSL</sequence>
<organism evidence="14 15">
    <name type="scientific">Sordaria macrospora (strain ATCC MYA-333 / DSM 997 / K(L3346) / K-hell)</name>
    <dbReference type="NCBI Taxonomy" id="771870"/>
    <lineage>
        <taxon>Eukaryota</taxon>
        <taxon>Fungi</taxon>
        <taxon>Dikarya</taxon>
        <taxon>Ascomycota</taxon>
        <taxon>Pezizomycotina</taxon>
        <taxon>Sordariomycetes</taxon>
        <taxon>Sordariomycetidae</taxon>
        <taxon>Sordariales</taxon>
        <taxon>Sordariaceae</taxon>
        <taxon>Sordaria</taxon>
    </lineage>
</organism>
<dbReference type="AlphaFoldDB" id="F7VYL7"/>
<feature type="compositionally biased region" description="Low complexity" evidence="13">
    <location>
        <begin position="83"/>
        <end position="92"/>
    </location>
</feature>
<comment type="catalytic activity">
    <reaction evidence="7">
        <text>L-dopachrome = 5,6-dihydroxyindole-2-carboxylate</text>
        <dbReference type="Rhea" id="RHEA:13041"/>
        <dbReference type="ChEBI" id="CHEBI:16875"/>
        <dbReference type="ChEBI" id="CHEBI:57509"/>
        <dbReference type="EC" id="5.3.3.12"/>
    </reaction>
</comment>
<comment type="subcellular location">
    <subcellularLocation>
        <location evidence="1">Secreted</location>
    </subcellularLocation>
</comment>
<dbReference type="VEuPathDB" id="FungiDB:SMAC_06447"/>
<dbReference type="STRING" id="771870.F7VYL7"/>
<evidence type="ECO:0000256" key="6">
    <source>
        <dbReference type="ARBA" id="ARBA00036735"/>
    </source>
</evidence>
<dbReference type="GO" id="GO:0005576">
    <property type="term" value="C:extracellular region"/>
    <property type="evidence" value="ECO:0007669"/>
    <property type="project" value="UniProtKB-SubCell"/>
</dbReference>